<sequence>MKTAINKSELIDVVKESRALSTQQSWQHKENKEQMEELKNLLREQNALLKELISQKSGL</sequence>
<comment type="caution">
    <text evidence="2">The sequence shown here is derived from an EMBL/GenBank/DDBJ whole genome shotgun (WGS) entry which is preliminary data.</text>
</comment>
<evidence type="ECO:0000313" key="2">
    <source>
        <dbReference type="EMBL" id="MBP2001489.1"/>
    </source>
</evidence>
<protein>
    <submittedName>
        <fullName evidence="2">FixJ family two-component response regulator</fullName>
    </submittedName>
</protein>
<organism evidence="2 3">
    <name type="scientific">Paenibacillus shirakamiensis</name>
    <dbReference type="NCBI Taxonomy" id="1265935"/>
    <lineage>
        <taxon>Bacteria</taxon>
        <taxon>Bacillati</taxon>
        <taxon>Bacillota</taxon>
        <taxon>Bacilli</taxon>
        <taxon>Bacillales</taxon>
        <taxon>Paenibacillaceae</taxon>
        <taxon>Paenibacillus</taxon>
    </lineage>
</organism>
<dbReference type="RefSeq" id="WP_209862937.1">
    <property type="nucleotide sequence ID" value="NZ_JAGGLD010000004.1"/>
</dbReference>
<name>A0ABS4JIE4_9BACL</name>
<keyword evidence="3" id="KW-1185">Reference proteome</keyword>
<dbReference type="Proteomes" id="UP001519288">
    <property type="component" value="Unassembled WGS sequence"/>
</dbReference>
<evidence type="ECO:0000313" key="3">
    <source>
        <dbReference type="Proteomes" id="UP001519288"/>
    </source>
</evidence>
<gene>
    <name evidence="2" type="ORF">J2Z69_002534</name>
</gene>
<dbReference type="EMBL" id="JAGGLD010000004">
    <property type="protein sequence ID" value="MBP2001489.1"/>
    <property type="molecule type" value="Genomic_DNA"/>
</dbReference>
<feature type="coiled-coil region" evidence="1">
    <location>
        <begin position="28"/>
        <end position="55"/>
    </location>
</feature>
<accession>A0ABS4JIE4</accession>
<proteinExistence type="predicted"/>
<keyword evidence="1" id="KW-0175">Coiled coil</keyword>
<reference evidence="2 3" key="1">
    <citation type="submission" date="2021-03" db="EMBL/GenBank/DDBJ databases">
        <title>Genomic Encyclopedia of Type Strains, Phase IV (KMG-IV): sequencing the most valuable type-strain genomes for metagenomic binning, comparative biology and taxonomic classification.</title>
        <authorList>
            <person name="Goeker M."/>
        </authorList>
    </citation>
    <scope>NUCLEOTIDE SEQUENCE [LARGE SCALE GENOMIC DNA]</scope>
    <source>
        <strain evidence="2 3">DSM 26806</strain>
    </source>
</reference>
<evidence type="ECO:0000256" key="1">
    <source>
        <dbReference type="SAM" id="Coils"/>
    </source>
</evidence>